<protein>
    <recommendedName>
        <fullName evidence="12">PDZ domain-containing protein</fullName>
    </recommendedName>
</protein>
<dbReference type="InterPro" id="IPR036034">
    <property type="entry name" value="PDZ_sf"/>
</dbReference>
<keyword evidence="6" id="KW-0378">Hydrolase</keyword>
<evidence type="ECO:0000256" key="1">
    <source>
        <dbReference type="ARBA" id="ARBA00001947"/>
    </source>
</evidence>
<feature type="transmembrane region" description="Helical" evidence="11">
    <location>
        <begin position="508"/>
        <end position="526"/>
    </location>
</feature>
<evidence type="ECO:0000256" key="4">
    <source>
        <dbReference type="ARBA" id="ARBA00022670"/>
    </source>
</evidence>
<evidence type="ECO:0000313" key="14">
    <source>
        <dbReference type="Proteomes" id="UP000006727"/>
    </source>
</evidence>
<evidence type="ECO:0000313" key="13">
    <source>
        <dbReference type="EnsemblPlants" id="PAC:32912063.CDS.1"/>
    </source>
</evidence>
<dbReference type="InterPro" id="IPR004387">
    <property type="entry name" value="Pept_M50_Zn"/>
</dbReference>
<evidence type="ECO:0000256" key="8">
    <source>
        <dbReference type="ARBA" id="ARBA00022989"/>
    </source>
</evidence>
<dbReference type="Gene3D" id="2.30.42.10">
    <property type="match status" value="1"/>
</dbReference>
<dbReference type="Gramene" id="Pp3c9_3170V3.2">
    <property type="protein sequence ID" value="PAC:32912063.CDS.1"/>
    <property type="gene ID" value="Pp3c9_3170"/>
</dbReference>
<dbReference type="InParanoid" id="A0A7I3YZY4"/>
<evidence type="ECO:0000256" key="6">
    <source>
        <dbReference type="ARBA" id="ARBA00022801"/>
    </source>
</evidence>
<dbReference type="GO" id="GO:0004175">
    <property type="term" value="F:endopeptidase activity"/>
    <property type="evidence" value="ECO:0000318"/>
    <property type="project" value="GO_Central"/>
</dbReference>
<dbReference type="PROSITE" id="PS50106">
    <property type="entry name" value="PDZ"/>
    <property type="match status" value="1"/>
</dbReference>
<evidence type="ECO:0000256" key="5">
    <source>
        <dbReference type="ARBA" id="ARBA00022692"/>
    </source>
</evidence>
<keyword evidence="4" id="KW-0645">Protease</keyword>
<feature type="domain" description="PDZ" evidence="12">
    <location>
        <begin position="318"/>
        <end position="381"/>
    </location>
</feature>
<dbReference type="Proteomes" id="UP000006727">
    <property type="component" value="Chromosome 9"/>
</dbReference>
<keyword evidence="5 11" id="KW-0812">Transmembrane</keyword>
<comment type="cofactor">
    <cofactor evidence="1">
        <name>Zn(2+)</name>
        <dbReference type="ChEBI" id="CHEBI:29105"/>
    </cofactor>
</comment>
<keyword evidence="9" id="KW-0482">Metalloprotease</keyword>
<dbReference type="GO" id="GO:0006508">
    <property type="term" value="P:proteolysis"/>
    <property type="evidence" value="ECO:0007669"/>
    <property type="project" value="UniProtKB-KW"/>
</dbReference>
<dbReference type="AlphaFoldDB" id="A0A7I3YZY4"/>
<dbReference type="FunCoup" id="A0A7I3YZY4">
    <property type="interactions" value="1370"/>
</dbReference>
<feature type="transmembrane region" description="Helical" evidence="11">
    <location>
        <begin position="295"/>
        <end position="317"/>
    </location>
</feature>
<evidence type="ECO:0000256" key="10">
    <source>
        <dbReference type="ARBA" id="ARBA00023136"/>
    </source>
</evidence>
<reference evidence="13" key="3">
    <citation type="submission" date="2020-12" db="UniProtKB">
        <authorList>
            <consortium name="EnsemblPlants"/>
        </authorList>
    </citation>
    <scope>IDENTIFICATION</scope>
</reference>
<proteinExistence type="inferred from homology"/>
<dbReference type="GO" id="GO:0016020">
    <property type="term" value="C:membrane"/>
    <property type="evidence" value="ECO:0007669"/>
    <property type="project" value="UniProtKB-SubCell"/>
</dbReference>
<dbReference type="Pfam" id="PF02163">
    <property type="entry name" value="Peptidase_M50"/>
    <property type="match status" value="1"/>
</dbReference>
<gene>
    <name evidence="13" type="primary">LOC112287002</name>
</gene>
<evidence type="ECO:0000256" key="2">
    <source>
        <dbReference type="ARBA" id="ARBA00004141"/>
    </source>
</evidence>
<sequence>MPVNLYVGLHVVQKFRRNSHPLATSGCFSASSGGPTLVPALIVSMAASLCCTPSPTFHTHAMIPSPSSSLQASLSNSFICKIRTNFRDPNKVKFYAILGKDTSVLPNRHCGNCSRLRIPWLPSVKTSNKISKHRALRDDTPASPPVVEETEGFEAEEVFTEVEDASSSTSLASPLKDFIIKAWDHKYLLSLAALYGIAPPSQGWENTGNYIQSIAVLATVITVHEAGHFLAARLQGIRVTKFAIGFGPTLAKWQGKEVEYSLRAIPLGGYVAFPDDGPQSGFKPDDPDLLMNRGILARALVISAGVIANIIFAYTILFGQVLTVGLVEQEYIPGVVIPEIIARSAASRGGLEAGDVVLSVAGKSLGATESSVFDLVDTIKDNPGRPLDFQIRREGFPDLLSIKITPDLAYDGAGKIGVQLSKNARLRRVKAANLGEATQKASNEFMRLTTTVTEGLKQIFLNFAQTADKLSGPVAIVAVGAEVAKSDIAGLFQFAAIVNINLAVVNTLPLPALDGGYFLLIALEALRGKKLPEGVEKGIMSSGILLLLAVGIVLMVRDTLNLGIVQELLR</sequence>
<dbReference type="SUPFAM" id="SSF50156">
    <property type="entry name" value="PDZ domain-like"/>
    <property type="match status" value="1"/>
</dbReference>
<dbReference type="GO" id="GO:0004222">
    <property type="term" value="F:metalloendopeptidase activity"/>
    <property type="evidence" value="ECO:0007669"/>
    <property type="project" value="InterPro"/>
</dbReference>
<keyword evidence="10 11" id="KW-0472">Membrane</keyword>
<organism evidence="13 14">
    <name type="scientific">Physcomitrium patens</name>
    <name type="common">Spreading-leaved earth moss</name>
    <name type="synonym">Physcomitrella patens</name>
    <dbReference type="NCBI Taxonomy" id="3218"/>
    <lineage>
        <taxon>Eukaryota</taxon>
        <taxon>Viridiplantae</taxon>
        <taxon>Streptophyta</taxon>
        <taxon>Embryophyta</taxon>
        <taxon>Bryophyta</taxon>
        <taxon>Bryophytina</taxon>
        <taxon>Bryopsida</taxon>
        <taxon>Funariidae</taxon>
        <taxon>Funariales</taxon>
        <taxon>Funariaceae</taxon>
        <taxon>Physcomitrium</taxon>
    </lineage>
</organism>
<dbReference type="EMBL" id="ABEU02000009">
    <property type="status" value="NOT_ANNOTATED_CDS"/>
    <property type="molecule type" value="Genomic_DNA"/>
</dbReference>
<accession>A0A7I3YZY4</accession>
<dbReference type="InterPro" id="IPR008915">
    <property type="entry name" value="Peptidase_M50"/>
</dbReference>
<keyword evidence="7" id="KW-0862">Zinc</keyword>
<dbReference type="InterPro" id="IPR001478">
    <property type="entry name" value="PDZ"/>
</dbReference>
<reference evidence="13 14" key="2">
    <citation type="journal article" date="2018" name="Plant J.">
        <title>The Physcomitrella patens chromosome-scale assembly reveals moss genome structure and evolution.</title>
        <authorList>
            <person name="Lang D."/>
            <person name="Ullrich K.K."/>
            <person name="Murat F."/>
            <person name="Fuchs J."/>
            <person name="Jenkins J."/>
            <person name="Haas F.B."/>
            <person name="Piednoel M."/>
            <person name="Gundlach H."/>
            <person name="Van Bel M."/>
            <person name="Meyberg R."/>
            <person name="Vives C."/>
            <person name="Morata J."/>
            <person name="Symeonidi A."/>
            <person name="Hiss M."/>
            <person name="Muchero W."/>
            <person name="Kamisugi Y."/>
            <person name="Saleh O."/>
            <person name="Blanc G."/>
            <person name="Decker E.L."/>
            <person name="van Gessel N."/>
            <person name="Grimwood J."/>
            <person name="Hayes R.D."/>
            <person name="Graham S.W."/>
            <person name="Gunter L.E."/>
            <person name="McDaniel S.F."/>
            <person name="Hoernstein S.N.W."/>
            <person name="Larsson A."/>
            <person name="Li F.W."/>
            <person name="Perroud P.F."/>
            <person name="Phillips J."/>
            <person name="Ranjan P."/>
            <person name="Rokshar D.S."/>
            <person name="Rothfels C.J."/>
            <person name="Schneider L."/>
            <person name="Shu S."/>
            <person name="Stevenson D.W."/>
            <person name="Thummler F."/>
            <person name="Tillich M."/>
            <person name="Villarreal Aguilar J.C."/>
            <person name="Widiez T."/>
            <person name="Wong G.K."/>
            <person name="Wymore A."/>
            <person name="Zhang Y."/>
            <person name="Zimmer A.D."/>
            <person name="Quatrano R.S."/>
            <person name="Mayer K.F.X."/>
            <person name="Goodstein D."/>
            <person name="Casacuberta J.M."/>
            <person name="Vandepoele K."/>
            <person name="Reski R."/>
            <person name="Cuming A.C."/>
            <person name="Tuskan G.A."/>
            <person name="Maumus F."/>
            <person name="Salse J."/>
            <person name="Schmutz J."/>
            <person name="Rensing S.A."/>
        </authorList>
    </citation>
    <scope>NUCLEOTIDE SEQUENCE [LARGE SCALE GENOMIC DNA]</scope>
    <source>
        <strain evidence="13 14">cv. Gransden 2004</strain>
    </source>
</reference>
<keyword evidence="8 11" id="KW-1133">Transmembrane helix</keyword>
<dbReference type="SMART" id="SM00228">
    <property type="entry name" value="PDZ"/>
    <property type="match status" value="1"/>
</dbReference>
<dbReference type="PANTHER" id="PTHR42837:SF2">
    <property type="entry name" value="MEMBRANE METALLOPROTEASE ARASP2, CHLOROPLASTIC-RELATED"/>
    <property type="match status" value="1"/>
</dbReference>
<evidence type="ECO:0000256" key="3">
    <source>
        <dbReference type="ARBA" id="ARBA00009989"/>
    </source>
</evidence>
<evidence type="ECO:0000256" key="7">
    <source>
        <dbReference type="ARBA" id="ARBA00022833"/>
    </source>
</evidence>
<comment type="similarity">
    <text evidence="3">Belongs to the peptidase M50A family.</text>
</comment>
<dbReference type="CDD" id="cd23081">
    <property type="entry name" value="cpPDZ_EcRseP-like"/>
    <property type="match status" value="1"/>
</dbReference>
<name>A0A7I3YZY4_PHYPA</name>
<dbReference type="NCBIfam" id="TIGR00054">
    <property type="entry name" value="RIP metalloprotease RseP"/>
    <property type="match status" value="1"/>
</dbReference>
<evidence type="ECO:0000256" key="11">
    <source>
        <dbReference type="SAM" id="Phobius"/>
    </source>
</evidence>
<reference evidence="13 14" key="1">
    <citation type="journal article" date="2008" name="Science">
        <title>The Physcomitrella genome reveals evolutionary insights into the conquest of land by plants.</title>
        <authorList>
            <person name="Rensing S."/>
            <person name="Lang D."/>
            <person name="Zimmer A."/>
            <person name="Terry A."/>
            <person name="Salamov A."/>
            <person name="Shapiro H."/>
            <person name="Nishiyama T."/>
            <person name="Perroud P.-F."/>
            <person name="Lindquist E."/>
            <person name="Kamisugi Y."/>
            <person name="Tanahashi T."/>
            <person name="Sakakibara K."/>
            <person name="Fujita T."/>
            <person name="Oishi K."/>
            <person name="Shin-I T."/>
            <person name="Kuroki Y."/>
            <person name="Toyoda A."/>
            <person name="Suzuki Y."/>
            <person name="Hashimoto A."/>
            <person name="Yamaguchi K."/>
            <person name="Sugano A."/>
            <person name="Kohara Y."/>
            <person name="Fujiyama A."/>
            <person name="Anterola A."/>
            <person name="Aoki S."/>
            <person name="Ashton N."/>
            <person name="Barbazuk W.B."/>
            <person name="Barker E."/>
            <person name="Bennetzen J."/>
            <person name="Bezanilla M."/>
            <person name="Blankenship R."/>
            <person name="Cho S.H."/>
            <person name="Dutcher S."/>
            <person name="Estelle M."/>
            <person name="Fawcett J.A."/>
            <person name="Gundlach H."/>
            <person name="Hanada K."/>
            <person name="Heyl A."/>
            <person name="Hicks K.A."/>
            <person name="Hugh J."/>
            <person name="Lohr M."/>
            <person name="Mayer K."/>
            <person name="Melkozernov A."/>
            <person name="Murata T."/>
            <person name="Nelson D."/>
            <person name="Pils B."/>
            <person name="Prigge M."/>
            <person name="Reiss B."/>
            <person name="Renner T."/>
            <person name="Rombauts S."/>
            <person name="Rushton P."/>
            <person name="Sanderfoot A."/>
            <person name="Schween G."/>
            <person name="Shiu S.-H."/>
            <person name="Stueber K."/>
            <person name="Theodoulou F.L."/>
            <person name="Tu H."/>
            <person name="Van de Peer Y."/>
            <person name="Verrier P.J."/>
            <person name="Waters E."/>
            <person name="Wood A."/>
            <person name="Yang L."/>
            <person name="Cove D."/>
            <person name="Cuming A."/>
            <person name="Hasebe M."/>
            <person name="Lucas S."/>
            <person name="Mishler D.B."/>
            <person name="Reski R."/>
            <person name="Grigoriev I."/>
            <person name="Quatrano R.S."/>
            <person name="Boore J.L."/>
        </authorList>
    </citation>
    <scope>NUCLEOTIDE SEQUENCE [LARGE SCALE GENOMIC DNA]</scope>
    <source>
        <strain evidence="13 14">cv. Gransden 2004</strain>
    </source>
</reference>
<evidence type="ECO:0000256" key="9">
    <source>
        <dbReference type="ARBA" id="ARBA00023049"/>
    </source>
</evidence>
<comment type="subcellular location">
    <subcellularLocation>
        <location evidence="2">Membrane</location>
        <topology evidence="2">Multi-pass membrane protein</topology>
    </subcellularLocation>
</comment>
<evidence type="ECO:0000259" key="12">
    <source>
        <dbReference type="PROSITE" id="PS50106"/>
    </source>
</evidence>
<dbReference type="EnsemblPlants" id="Pp3c9_3170V3.2">
    <property type="protein sequence ID" value="PAC:32912063.CDS.1"/>
    <property type="gene ID" value="Pp3c9_3170"/>
</dbReference>
<dbReference type="PANTHER" id="PTHR42837">
    <property type="entry name" value="REGULATOR OF SIGMA-E PROTEASE RSEP"/>
    <property type="match status" value="1"/>
</dbReference>
<dbReference type="CDD" id="cd06163">
    <property type="entry name" value="S2P-M50_PDZ_RseP-like"/>
    <property type="match status" value="1"/>
</dbReference>
<keyword evidence="14" id="KW-1185">Reference proteome</keyword>
<feature type="transmembrane region" description="Helical" evidence="11">
    <location>
        <begin position="538"/>
        <end position="556"/>
    </location>
</feature>
<dbReference type="GO" id="GO:0009507">
    <property type="term" value="C:chloroplast"/>
    <property type="evidence" value="ECO:0000318"/>
    <property type="project" value="GO_Central"/>
</dbReference>